<dbReference type="EMBL" id="KV429113">
    <property type="protein sequence ID" value="KZT65023.1"/>
    <property type="molecule type" value="Genomic_DNA"/>
</dbReference>
<name>A0A165LYU0_9APHY</name>
<accession>A0A165LYU0</accession>
<evidence type="ECO:0000256" key="7">
    <source>
        <dbReference type="ARBA" id="ARBA00022927"/>
    </source>
</evidence>
<comment type="subcellular location">
    <subcellularLocation>
        <location evidence="2">Cytoplasmic vesicle</location>
        <location evidence="2">COPI-coated vesicle membrane</location>
        <topology evidence="2">Peripheral membrane protein</topology>
        <orientation evidence="2">Cytoplasmic side</orientation>
    </subcellularLocation>
    <subcellularLocation>
        <location evidence="1">Golgi apparatus membrane</location>
        <topology evidence="1">Peripheral membrane protein</topology>
        <orientation evidence="1">Cytoplasmic side</orientation>
    </subcellularLocation>
</comment>
<keyword evidence="6" id="KW-0931">ER-Golgi transport</keyword>
<evidence type="ECO:0000313" key="11">
    <source>
        <dbReference type="EMBL" id="KZT65023.1"/>
    </source>
</evidence>
<dbReference type="Gene3D" id="1.25.40.10">
    <property type="entry name" value="Tetratricopeptide repeat domain"/>
    <property type="match status" value="1"/>
</dbReference>
<sequence length="375" mass="40807">MDSSELYYVKQQFILGAYKSLVDLTLPDPNSPDYTPTLVYKARAYIALDDPNPVQDLVPADSDNVTLKAVSALARYAGATSPEDKDASLEELRDLCVEIEGEDADATPKEKGTVRVLAGTAFALANEVEEALETLGVGTNTDNLEAVALTVQIYLSINRPDLARKEFERAKRWGEDDVLVQLVEAFIGMVTGKDGYQDCNSFYDEQLGNPSLTSPHLLTARGVTRLLRGQVAGAKSDLEEAVLQRGGKPDAETLGAMTVAAGLTQSKSNEAEQLWSCVHHHVCVGRRRWLTSFRAQPNDYRACEPPDGRRPRAQVGAVRRALHEVRCAPSRGGGSMMSASVRSGILFISVCICGAVDVCICGSSFELRDVWQNPR</sequence>
<evidence type="ECO:0000256" key="4">
    <source>
        <dbReference type="ARBA" id="ARBA00022448"/>
    </source>
</evidence>
<gene>
    <name evidence="11" type="ORF">DAEQUDRAFT_677505</name>
</gene>
<proteinExistence type="inferred from homology"/>
<dbReference type="OrthoDB" id="310217at2759"/>
<keyword evidence="7" id="KW-0653">Protein transport</keyword>
<keyword evidence="12" id="KW-1185">Reference proteome</keyword>
<evidence type="ECO:0008006" key="13">
    <source>
        <dbReference type="Google" id="ProtNLM"/>
    </source>
</evidence>
<dbReference type="AlphaFoldDB" id="A0A165LYU0"/>
<dbReference type="InterPro" id="IPR011990">
    <property type="entry name" value="TPR-like_helical_dom_sf"/>
</dbReference>
<keyword evidence="8" id="KW-0333">Golgi apparatus</keyword>
<dbReference type="InterPro" id="IPR006822">
    <property type="entry name" value="Coatomer_esu"/>
</dbReference>
<dbReference type="GO" id="GO:0006888">
    <property type="term" value="P:endoplasmic reticulum to Golgi vesicle-mediated transport"/>
    <property type="evidence" value="ECO:0007669"/>
    <property type="project" value="TreeGrafter"/>
</dbReference>
<dbReference type="PANTHER" id="PTHR10805">
    <property type="entry name" value="COATOMER SUBUNIT EPSILON"/>
    <property type="match status" value="1"/>
</dbReference>
<dbReference type="GO" id="GO:0015031">
    <property type="term" value="P:protein transport"/>
    <property type="evidence" value="ECO:0007669"/>
    <property type="project" value="UniProtKB-KW"/>
</dbReference>
<keyword evidence="5" id="KW-0963">Cytoplasm</keyword>
<keyword evidence="10" id="KW-0968">Cytoplasmic vesicle</keyword>
<evidence type="ECO:0000256" key="1">
    <source>
        <dbReference type="ARBA" id="ARBA00004255"/>
    </source>
</evidence>
<dbReference type="GO" id="GO:0006891">
    <property type="term" value="P:intra-Golgi vesicle-mediated transport"/>
    <property type="evidence" value="ECO:0007669"/>
    <property type="project" value="TreeGrafter"/>
</dbReference>
<protein>
    <recommendedName>
        <fullName evidence="13">Coatomer subunit epsilon</fullName>
    </recommendedName>
</protein>
<dbReference type="GO" id="GO:0006890">
    <property type="term" value="P:retrograde vesicle-mediated transport, Golgi to endoplasmic reticulum"/>
    <property type="evidence" value="ECO:0007669"/>
    <property type="project" value="InterPro"/>
</dbReference>
<evidence type="ECO:0000256" key="2">
    <source>
        <dbReference type="ARBA" id="ARBA00004347"/>
    </source>
</evidence>
<dbReference type="Pfam" id="PF04733">
    <property type="entry name" value="Coatomer_E"/>
    <property type="match status" value="1"/>
</dbReference>
<evidence type="ECO:0000313" key="12">
    <source>
        <dbReference type="Proteomes" id="UP000076727"/>
    </source>
</evidence>
<keyword evidence="4" id="KW-0813">Transport</keyword>
<dbReference type="GO" id="GO:0000139">
    <property type="term" value="C:Golgi membrane"/>
    <property type="evidence" value="ECO:0007669"/>
    <property type="project" value="UniProtKB-SubCell"/>
</dbReference>
<dbReference type="STRING" id="1314783.A0A165LYU0"/>
<keyword evidence="9" id="KW-0472">Membrane</keyword>
<comment type="similarity">
    <text evidence="3">Belongs to the COPE family.</text>
</comment>
<dbReference type="PANTHER" id="PTHR10805:SF0">
    <property type="entry name" value="COATOMER SUBUNIT EPSILON"/>
    <property type="match status" value="1"/>
</dbReference>
<evidence type="ECO:0000256" key="6">
    <source>
        <dbReference type="ARBA" id="ARBA00022892"/>
    </source>
</evidence>
<evidence type="ECO:0000256" key="8">
    <source>
        <dbReference type="ARBA" id="ARBA00023034"/>
    </source>
</evidence>
<evidence type="ECO:0000256" key="3">
    <source>
        <dbReference type="ARBA" id="ARBA00008827"/>
    </source>
</evidence>
<reference evidence="11 12" key="1">
    <citation type="journal article" date="2016" name="Mol. Biol. Evol.">
        <title>Comparative Genomics of Early-Diverging Mushroom-Forming Fungi Provides Insights into the Origins of Lignocellulose Decay Capabilities.</title>
        <authorList>
            <person name="Nagy L.G."/>
            <person name="Riley R."/>
            <person name="Tritt A."/>
            <person name="Adam C."/>
            <person name="Daum C."/>
            <person name="Floudas D."/>
            <person name="Sun H."/>
            <person name="Yadav J.S."/>
            <person name="Pangilinan J."/>
            <person name="Larsson K.H."/>
            <person name="Matsuura K."/>
            <person name="Barry K."/>
            <person name="Labutti K."/>
            <person name="Kuo R."/>
            <person name="Ohm R.A."/>
            <person name="Bhattacharya S.S."/>
            <person name="Shirouzu T."/>
            <person name="Yoshinaga Y."/>
            <person name="Martin F.M."/>
            <person name="Grigoriev I.V."/>
            <person name="Hibbett D.S."/>
        </authorList>
    </citation>
    <scope>NUCLEOTIDE SEQUENCE [LARGE SCALE GENOMIC DNA]</scope>
    <source>
        <strain evidence="11 12">L-15889</strain>
    </source>
</reference>
<evidence type="ECO:0000256" key="9">
    <source>
        <dbReference type="ARBA" id="ARBA00023136"/>
    </source>
</evidence>
<dbReference type="Proteomes" id="UP000076727">
    <property type="component" value="Unassembled WGS sequence"/>
</dbReference>
<dbReference type="GO" id="GO:0005198">
    <property type="term" value="F:structural molecule activity"/>
    <property type="evidence" value="ECO:0007669"/>
    <property type="project" value="InterPro"/>
</dbReference>
<dbReference type="GO" id="GO:0030126">
    <property type="term" value="C:COPI vesicle coat"/>
    <property type="evidence" value="ECO:0007669"/>
    <property type="project" value="TreeGrafter"/>
</dbReference>
<organism evidence="11 12">
    <name type="scientific">Daedalea quercina L-15889</name>
    <dbReference type="NCBI Taxonomy" id="1314783"/>
    <lineage>
        <taxon>Eukaryota</taxon>
        <taxon>Fungi</taxon>
        <taxon>Dikarya</taxon>
        <taxon>Basidiomycota</taxon>
        <taxon>Agaricomycotina</taxon>
        <taxon>Agaricomycetes</taxon>
        <taxon>Polyporales</taxon>
        <taxon>Fomitopsis</taxon>
    </lineage>
</organism>
<dbReference type="SUPFAM" id="SSF48452">
    <property type="entry name" value="TPR-like"/>
    <property type="match status" value="1"/>
</dbReference>
<evidence type="ECO:0000256" key="5">
    <source>
        <dbReference type="ARBA" id="ARBA00022490"/>
    </source>
</evidence>
<evidence type="ECO:0000256" key="10">
    <source>
        <dbReference type="ARBA" id="ARBA00023329"/>
    </source>
</evidence>